<dbReference type="GO" id="GO:0005524">
    <property type="term" value="F:ATP binding"/>
    <property type="evidence" value="ECO:0007669"/>
    <property type="project" value="InterPro"/>
</dbReference>
<dbReference type="GO" id="GO:0004674">
    <property type="term" value="F:protein serine/threonine kinase activity"/>
    <property type="evidence" value="ECO:0007669"/>
    <property type="project" value="TreeGrafter"/>
</dbReference>
<dbReference type="PROSITE" id="PS00108">
    <property type="entry name" value="PROTEIN_KINASE_ST"/>
    <property type="match status" value="1"/>
</dbReference>
<feature type="region of interest" description="Disordered" evidence="1">
    <location>
        <begin position="1"/>
        <end position="20"/>
    </location>
</feature>
<feature type="compositionally biased region" description="Pro residues" evidence="1">
    <location>
        <begin position="1"/>
        <end position="13"/>
    </location>
</feature>
<gene>
    <name evidence="3" type="ORF">RDB_LOCUS68707</name>
</gene>
<dbReference type="PANTHER" id="PTHR44329">
    <property type="entry name" value="SERINE/THREONINE-PROTEIN KINASE TNNI3K-RELATED"/>
    <property type="match status" value="1"/>
</dbReference>
<evidence type="ECO:0000259" key="2">
    <source>
        <dbReference type="PROSITE" id="PS50011"/>
    </source>
</evidence>
<dbReference type="InterPro" id="IPR008271">
    <property type="entry name" value="Ser/Thr_kinase_AS"/>
</dbReference>
<sequence length="554" mass="60982">MLIPPLPPHPSEPTPGHAGERRSLISRKMTAPEVVSHLIAHKCKDITGIIDLPTFDDNPISHGGFSDVYRGRLLDVARSQVAVKALRLSSLNPDPEHLKHAAQELHTWSKCRHPNIVPLLGLTVFRGRIGMVSPWMSKGALPHYLESTPDADRHDICTQICSGVSYLHQIGVIHGDIKGGNVVVSEEGVPALTDFGNSLLTDATVKLTQRAGQTSGPALTLRWSAPELIAGTSRPTRASDIYALGMTILEVISGEWPYPEKSDATVMFLVSIKKEPPELPRAIPRNYANMTELWRLLLCCWAYEPGDRPHATEITQTMKDIRISIPIGRKTTLRDAIKQLELHGCKDATSLLNLSTFKASPVIGGFNDIHIGALTSGTRVALKRRRIEEPAEITERNEIKRKLCQRIAHEIYVLSKCDHTNVLPLIGFAVYHDHLAMVSPWFLRGSLMEYLRHNQASANRASLMSQAASGVAYLHERNIVHGNIKGSNILITNNHTVKLAGFGSATQDSYTLQFTATTSNPGITIRWTAPERFQGLTGPTTQADIYSLGMTILV</sequence>
<reference evidence="3" key="1">
    <citation type="submission" date="2021-01" db="EMBL/GenBank/DDBJ databases">
        <authorList>
            <person name="Kaushik A."/>
        </authorList>
    </citation>
    <scope>NUCLEOTIDE SEQUENCE</scope>
    <source>
        <strain evidence="3">AG5</strain>
    </source>
</reference>
<evidence type="ECO:0000256" key="1">
    <source>
        <dbReference type="SAM" id="MobiDB-lite"/>
    </source>
</evidence>
<dbReference type="InterPro" id="IPR011009">
    <property type="entry name" value="Kinase-like_dom_sf"/>
</dbReference>
<comment type="caution">
    <text evidence="3">The sequence shown here is derived from an EMBL/GenBank/DDBJ whole genome shotgun (WGS) entry which is preliminary data.</text>
</comment>
<feature type="domain" description="Protein kinase" evidence="2">
    <location>
        <begin position="54"/>
        <end position="323"/>
    </location>
</feature>
<dbReference type="SUPFAM" id="SSF56112">
    <property type="entry name" value="Protein kinase-like (PK-like)"/>
    <property type="match status" value="2"/>
</dbReference>
<evidence type="ECO:0000313" key="4">
    <source>
        <dbReference type="Proteomes" id="UP000663827"/>
    </source>
</evidence>
<name>A0A8H3E0V8_9AGAM</name>
<dbReference type="CDD" id="cd00180">
    <property type="entry name" value="PKc"/>
    <property type="match status" value="1"/>
</dbReference>
<evidence type="ECO:0000313" key="3">
    <source>
        <dbReference type="EMBL" id="CAE7135793.1"/>
    </source>
</evidence>
<proteinExistence type="predicted"/>
<dbReference type="Proteomes" id="UP000663827">
    <property type="component" value="Unassembled WGS sequence"/>
</dbReference>
<dbReference type="Pfam" id="PF00069">
    <property type="entry name" value="Pkinase"/>
    <property type="match status" value="1"/>
</dbReference>
<organism evidence="3 4">
    <name type="scientific">Rhizoctonia solani</name>
    <dbReference type="NCBI Taxonomy" id="456999"/>
    <lineage>
        <taxon>Eukaryota</taxon>
        <taxon>Fungi</taxon>
        <taxon>Dikarya</taxon>
        <taxon>Basidiomycota</taxon>
        <taxon>Agaricomycotina</taxon>
        <taxon>Agaricomycetes</taxon>
        <taxon>Cantharellales</taxon>
        <taxon>Ceratobasidiaceae</taxon>
        <taxon>Rhizoctonia</taxon>
    </lineage>
</organism>
<feature type="domain" description="Protein kinase" evidence="2">
    <location>
        <begin position="355"/>
        <end position="554"/>
    </location>
</feature>
<dbReference type="EMBL" id="CAJNJQ010001368">
    <property type="protein sequence ID" value="CAE7135793.1"/>
    <property type="molecule type" value="Genomic_DNA"/>
</dbReference>
<dbReference type="PROSITE" id="PS50011">
    <property type="entry name" value="PROTEIN_KINASE_DOM"/>
    <property type="match status" value="2"/>
</dbReference>
<dbReference type="InterPro" id="IPR000719">
    <property type="entry name" value="Prot_kinase_dom"/>
</dbReference>
<dbReference type="Pfam" id="PF07714">
    <property type="entry name" value="PK_Tyr_Ser-Thr"/>
    <property type="match status" value="1"/>
</dbReference>
<dbReference type="InterPro" id="IPR001245">
    <property type="entry name" value="Ser-Thr/Tyr_kinase_cat_dom"/>
</dbReference>
<dbReference type="PANTHER" id="PTHR44329:SF214">
    <property type="entry name" value="PROTEIN KINASE DOMAIN-CONTAINING PROTEIN"/>
    <property type="match status" value="1"/>
</dbReference>
<dbReference type="SMART" id="SM00220">
    <property type="entry name" value="S_TKc"/>
    <property type="match status" value="1"/>
</dbReference>
<dbReference type="InterPro" id="IPR051681">
    <property type="entry name" value="Ser/Thr_Kinases-Pseudokinases"/>
</dbReference>
<protein>
    <recommendedName>
        <fullName evidence="2">Protein kinase domain-containing protein</fullName>
    </recommendedName>
</protein>
<dbReference type="AlphaFoldDB" id="A0A8H3E0V8"/>
<dbReference type="Gene3D" id="1.10.510.10">
    <property type="entry name" value="Transferase(Phosphotransferase) domain 1"/>
    <property type="match status" value="2"/>
</dbReference>
<accession>A0A8H3E0V8</accession>